<gene>
    <name evidence="4" type="ORF">M422DRAFT_261054</name>
</gene>
<accession>A0A0C9V445</accession>
<dbReference type="InterPro" id="IPR036875">
    <property type="entry name" value="Znf_CCHC_sf"/>
</dbReference>
<dbReference type="PROSITE" id="PS50158">
    <property type="entry name" value="ZF_CCHC"/>
    <property type="match status" value="1"/>
</dbReference>
<dbReference type="GO" id="GO:0006397">
    <property type="term" value="P:mRNA processing"/>
    <property type="evidence" value="ECO:0007669"/>
    <property type="project" value="UniProtKB-KW"/>
</dbReference>
<dbReference type="HOGENOM" id="CLU_1012544_0_0_1"/>
<sequence length="275" mass="30979">MELRVNGTLAVKKLDWQDERAIREGPWQAASKLAVDLARQHWPQREIRADALSKHHSIVTEIADSHSWQIAVAYNIRQREIMHRTPQHDVSQFNEVILSIVTSQVLGESVAALRSQQYSQMSSVYNILPKRSAPIDFQGTPSSQKHPRVKKGCCFRCGYYGHLPTECKAEKMTASKATALVVPSKTDGVPVDLKTPATTFIFAPSVERRDMELDHVAIGSDPRRVVTPLKADKIERVLRTFNVLDDWQHIVHGVRFGFDVGASIPPNSTHLFRKS</sequence>
<organism evidence="4 5">
    <name type="scientific">Sphaerobolus stellatus (strain SS14)</name>
    <dbReference type="NCBI Taxonomy" id="990650"/>
    <lineage>
        <taxon>Eukaryota</taxon>
        <taxon>Fungi</taxon>
        <taxon>Dikarya</taxon>
        <taxon>Basidiomycota</taxon>
        <taxon>Agaricomycotina</taxon>
        <taxon>Agaricomycetes</taxon>
        <taxon>Phallomycetidae</taxon>
        <taxon>Geastrales</taxon>
        <taxon>Sphaerobolaceae</taxon>
        <taxon>Sphaerobolus</taxon>
    </lineage>
</organism>
<evidence type="ECO:0000313" key="5">
    <source>
        <dbReference type="Proteomes" id="UP000054279"/>
    </source>
</evidence>
<dbReference type="GO" id="GO:0003676">
    <property type="term" value="F:nucleic acid binding"/>
    <property type="evidence" value="ECO:0007669"/>
    <property type="project" value="InterPro"/>
</dbReference>
<dbReference type="AlphaFoldDB" id="A0A0C9V445"/>
<feature type="domain" description="CCHC-type" evidence="3">
    <location>
        <begin position="154"/>
        <end position="168"/>
    </location>
</feature>
<protein>
    <recommendedName>
        <fullName evidence="3">CCHC-type domain-containing protein</fullName>
    </recommendedName>
</protein>
<evidence type="ECO:0000313" key="4">
    <source>
        <dbReference type="EMBL" id="KIJ36502.1"/>
    </source>
</evidence>
<proteinExistence type="predicted"/>
<dbReference type="Proteomes" id="UP000054279">
    <property type="component" value="Unassembled WGS sequence"/>
</dbReference>
<keyword evidence="1" id="KW-0507">mRNA processing</keyword>
<keyword evidence="2" id="KW-0862">Zinc</keyword>
<evidence type="ECO:0000259" key="3">
    <source>
        <dbReference type="PROSITE" id="PS50158"/>
    </source>
</evidence>
<dbReference type="SUPFAM" id="SSF57756">
    <property type="entry name" value="Retrovirus zinc finger-like domains"/>
    <property type="match status" value="1"/>
</dbReference>
<evidence type="ECO:0000256" key="2">
    <source>
        <dbReference type="PROSITE-ProRule" id="PRU00047"/>
    </source>
</evidence>
<dbReference type="GO" id="GO:0008270">
    <property type="term" value="F:zinc ion binding"/>
    <property type="evidence" value="ECO:0007669"/>
    <property type="project" value="UniProtKB-KW"/>
</dbReference>
<evidence type="ECO:0000256" key="1">
    <source>
        <dbReference type="ARBA" id="ARBA00022664"/>
    </source>
</evidence>
<keyword evidence="2" id="KW-0863">Zinc-finger</keyword>
<keyword evidence="2" id="KW-0479">Metal-binding</keyword>
<dbReference type="EMBL" id="KN837177">
    <property type="protein sequence ID" value="KIJ36502.1"/>
    <property type="molecule type" value="Genomic_DNA"/>
</dbReference>
<dbReference type="OrthoDB" id="3265128at2759"/>
<dbReference type="InterPro" id="IPR001878">
    <property type="entry name" value="Znf_CCHC"/>
</dbReference>
<name>A0A0C9V445_SPHS4</name>
<reference evidence="4 5" key="1">
    <citation type="submission" date="2014-06" db="EMBL/GenBank/DDBJ databases">
        <title>Evolutionary Origins and Diversification of the Mycorrhizal Mutualists.</title>
        <authorList>
            <consortium name="DOE Joint Genome Institute"/>
            <consortium name="Mycorrhizal Genomics Consortium"/>
            <person name="Kohler A."/>
            <person name="Kuo A."/>
            <person name="Nagy L.G."/>
            <person name="Floudas D."/>
            <person name="Copeland A."/>
            <person name="Barry K.W."/>
            <person name="Cichocki N."/>
            <person name="Veneault-Fourrey C."/>
            <person name="LaButti K."/>
            <person name="Lindquist E.A."/>
            <person name="Lipzen A."/>
            <person name="Lundell T."/>
            <person name="Morin E."/>
            <person name="Murat C."/>
            <person name="Riley R."/>
            <person name="Ohm R."/>
            <person name="Sun H."/>
            <person name="Tunlid A."/>
            <person name="Henrissat B."/>
            <person name="Grigoriev I.V."/>
            <person name="Hibbett D.S."/>
            <person name="Martin F."/>
        </authorList>
    </citation>
    <scope>NUCLEOTIDE SEQUENCE [LARGE SCALE GENOMIC DNA]</scope>
    <source>
        <strain evidence="4 5">SS14</strain>
    </source>
</reference>
<keyword evidence="5" id="KW-1185">Reference proteome</keyword>